<proteinExistence type="predicted"/>
<name>A0ACB8WY88_9TELE</name>
<evidence type="ECO:0000313" key="1">
    <source>
        <dbReference type="EMBL" id="KAI3372610.1"/>
    </source>
</evidence>
<dbReference type="EMBL" id="CM041535">
    <property type="protein sequence ID" value="KAI3372610.1"/>
    <property type="molecule type" value="Genomic_DNA"/>
</dbReference>
<keyword evidence="2" id="KW-1185">Reference proteome</keyword>
<sequence length="1510" mass="168488">SENCFPALIFSANRYKALDYVFEGTTNLNLMRNLLALPTPYFSGNSDLYPHSGKLSEVTYRTPWVRGKVISTCKLFISGSLLDKLGEKKQPVNLPERFNVTLSELKVDVEVVPSSNPDSLNDQDQDEYVCLTKESQMNNPCQESFFKWTSDQMKIGDKNKDVLLPEELLVVDYLPHFRRHLPTLKAKLSRLRTLLVADPLLSSTGGTTSEDTIFRHSASYEKPPDLNSCDIQTCANIHDEFDKEALMKEESLLLPDIVDTVNLTQENCSNFSNICGHLNIVSEQLGEKLAVLDVLCKDVPVSVDFSQYEIPEEPSKMNGGLIESELAGCLVTPTEMELDVTLTPTLRTSQSHICLSTCDLQRETLLSLRVRSLLSESAQKEMQTALWKAEKHPNFVVSFMLAEPQTHEPAVDFQPLSEALKVLKLEKQSFVDVGNELQSEWRRITSQQYLCSNQEFTESMKSEVPSAEHEKIEDFKKLSPECEEVFVRSIPLTTNKTHLKKSEAAADDTLVEKESPQNTFLMHTVSTNNNEVKPATITFSKHAASTEGKALDKKTEVTSFTSKIDAGRDDCKTEQRAHVPEKAASTRLNIRDNHRHPPKEDLDPLSTFMTLRSQQTPSVTATALSFSKTPAPQVDQQQTAPEPSPQQMQRSDRKPMVLSGAVSGNAKREQEAAFQSTGRLISESIPQDRWDSRVVQVQATASQQRAYTELLAFAQPCLGSARLLGLNLPIQGDFSSLGPDQTHFILKQQEKALCRTQTQSADMIRDQELLCNQAALIHVLVTFKELLLKCNLSIALASAIIAILVITSVDSDDSRSVIINSLGQVTGAAVAAVCPEENKKTLNGASVVSSVCDSVCVLVCEQCIGPDFPWNCFSLVVEYDRPGPSPWATVCKERHINHLTFSTVISDTEDKKVLWCLEDSVPYVLFVTEGLLNRPLLLQTLESGFNITVMERSYCPSLQMLGGTHQYAVITVDESTAIIIQEEDELCQERASEGIVMRLTALSLQYDSCWLILHCPDSQGGGFSSDAFSNLVLVYSSLVLFGMKAEDLDVKVLIVSEVMEIAKWISQICFHSLIASDRDPLDYLDRDWLTVIPSEEEKCLLQFPCMNPLVSQLMLKRAPSLQWLLGASRSQLKELLPEVQHKVLKLFSDTTSLYILTKDPNQPGPPTGQTSPQSSLWTTFVDLQTPEPINSDPKPDTPINPNPELFCGIHNSRFLFGADRSFSDSDPIVQDGDTDVKLDLGSSFGSPDVHFQRSWTSSDPWREDDREEVKFCGWGRGRAGAAGRVVERVNDEWAPTRLDSPLQLDPMFSYSPVLQQKDISQTSRYATVHKDLQHPDGQHISYSLSEATMWGRGQSSIDRLSRGETVSANYGSKCWIGQERKRRGEVADLVGTAAVLGIMTRKVFTNTRERWRQHNVNTAFAELRKLIPTHPPEKKLSKNEILRLAMRYINFLVQLLESQSGQPASHSPTALLTFLRGNMEQLHSPPHPWALTSDTEVPSPGSSCDSSEAW</sequence>
<feature type="non-terminal residue" evidence="1">
    <location>
        <position position="1"/>
    </location>
</feature>
<reference evidence="1" key="1">
    <citation type="submission" date="2022-04" db="EMBL/GenBank/DDBJ databases">
        <title>Jade perch genome.</title>
        <authorList>
            <person name="Chao B."/>
        </authorList>
    </citation>
    <scope>NUCLEOTIDE SEQUENCE</scope>
    <source>
        <strain evidence="1">CB-2022</strain>
    </source>
</reference>
<comment type="caution">
    <text evidence="1">The sequence shown here is derived from an EMBL/GenBank/DDBJ whole genome shotgun (WGS) entry which is preliminary data.</text>
</comment>
<dbReference type="Proteomes" id="UP000831701">
    <property type="component" value="Chromosome 5"/>
</dbReference>
<evidence type="ECO:0000313" key="2">
    <source>
        <dbReference type="Proteomes" id="UP000831701"/>
    </source>
</evidence>
<accession>A0ACB8WY88</accession>
<protein>
    <submittedName>
        <fullName evidence="1">Uncharacterized protein</fullName>
    </submittedName>
</protein>
<organism evidence="1 2">
    <name type="scientific">Scortum barcoo</name>
    <name type="common">barcoo grunter</name>
    <dbReference type="NCBI Taxonomy" id="214431"/>
    <lineage>
        <taxon>Eukaryota</taxon>
        <taxon>Metazoa</taxon>
        <taxon>Chordata</taxon>
        <taxon>Craniata</taxon>
        <taxon>Vertebrata</taxon>
        <taxon>Euteleostomi</taxon>
        <taxon>Actinopterygii</taxon>
        <taxon>Neopterygii</taxon>
        <taxon>Teleostei</taxon>
        <taxon>Neoteleostei</taxon>
        <taxon>Acanthomorphata</taxon>
        <taxon>Eupercaria</taxon>
        <taxon>Centrarchiformes</taxon>
        <taxon>Terapontoidei</taxon>
        <taxon>Terapontidae</taxon>
        <taxon>Scortum</taxon>
    </lineage>
</organism>
<gene>
    <name evidence="1" type="ORF">L3Q82_023088</name>
</gene>